<dbReference type="GO" id="GO:0006515">
    <property type="term" value="P:protein quality control for misfolded or incompletely synthesized proteins"/>
    <property type="evidence" value="ECO:0007669"/>
    <property type="project" value="TreeGrafter"/>
</dbReference>
<keyword evidence="4" id="KW-0677">Repeat</keyword>
<dbReference type="PROSITE" id="PS51698">
    <property type="entry name" value="U_BOX"/>
    <property type="match status" value="1"/>
</dbReference>
<evidence type="ECO:0000256" key="8">
    <source>
        <dbReference type="ARBA" id="ARBA00044543"/>
    </source>
</evidence>
<dbReference type="SUPFAM" id="SSF48452">
    <property type="entry name" value="TPR-like"/>
    <property type="match status" value="1"/>
</dbReference>
<evidence type="ECO:0000313" key="12">
    <source>
        <dbReference type="Proteomes" id="UP000694843"/>
    </source>
</evidence>
<dbReference type="PANTHER" id="PTHR46803">
    <property type="entry name" value="E3 UBIQUITIN-PROTEIN LIGASE CHIP"/>
    <property type="match status" value="1"/>
</dbReference>
<dbReference type="GO" id="GO:0051087">
    <property type="term" value="F:protein-folding chaperone binding"/>
    <property type="evidence" value="ECO:0007669"/>
    <property type="project" value="TreeGrafter"/>
</dbReference>
<dbReference type="PROSITE" id="PS50005">
    <property type="entry name" value="TPR"/>
    <property type="match status" value="1"/>
</dbReference>
<feature type="region of interest" description="Disordered" evidence="10">
    <location>
        <begin position="184"/>
        <end position="301"/>
    </location>
</feature>
<evidence type="ECO:0000256" key="3">
    <source>
        <dbReference type="ARBA" id="ARBA00022679"/>
    </source>
</evidence>
<evidence type="ECO:0000256" key="2">
    <source>
        <dbReference type="ARBA" id="ARBA00012483"/>
    </source>
</evidence>
<dbReference type="InterPro" id="IPR019734">
    <property type="entry name" value="TPR_rpt"/>
</dbReference>
<name>A0A8B7P9G5_HYAAZ</name>
<dbReference type="KEGG" id="hazt:108678821"/>
<comment type="catalytic activity">
    <reaction evidence="1">
        <text>S-ubiquitinyl-[E2 ubiquitin-conjugating enzyme]-L-cysteine + [acceptor protein]-L-lysine = [E2 ubiquitin-conjugating enzyme]-L-cysteine + N(6)-ubiquitinyl-[acceptor protein]-L-lysine.</text>
        <dbReference type="EC" id="2.3.2.27"/>
    </reaction>
</comment>
<evidence type="ECO:0000256" key="7">
    <source>
        <dbReference type="ARBA" id="ARBA00044534"/>
    </source>
</evidence>
<keyword evidence="3" id="KW-0808">Transferase</keyword>
<dbReference type="GeneID" id="108678821"/>
<feature type="compositionally biased region" description="Pro residues" evidence="10">
    <location>
        <begin position="212"/>
        <end position="221"/>
    </location>
</feature>
<protein>
    <recommendedName>
        <fullName evidence="7">E3 ubiquitin-protein ligase CHIP</fullName>
        <ecNumber evidence="2">2.3.2.27</ecNumber>
    </recommendedName>
    <alternativeName>
        <fullName evidence="8">RING-type E3 ubiquitin transferase CHIP</fullName>
    </alternativeName>
</protein>
<organism evidence="12 13">
    <name type="scientific">Hyalella azteca</name>
    <name type="common">Amphipod</name>
    <dbReference type="NCBI Taxonomy" id="294128"/>
    <lineage>
        <taxon>Eukaryota</taxon>
        <taxon>Metazoa</taxon>
        <taxon>Ecdysozoa</taxon>
        <taxon>Arthropoda</taxon>
        <taxon>Crustacea</taxon>
        <taxon>Multicrustacea</taxon>
        <taxon>Malacostraca</taxon>
        <taxon>Eumalacostraca</taxon>
        <taxon>Peracarida</taxon>
        <taxon>Amphipoda</taxon>
        <taxon>Senticaudata</taxon>
        <taxon>Talitrida</taxon>
        <taxon>Talitroidea</taxon>
        <taxon>Hyalellidae</taxon>
        <taxon>Hyalella</taxon>
    </lineage>
</organism>
<dbReference type="Proteomes" id="UP000694843">
    <property type="component" value="Unplaced"/>
</dbReference>
<dbReference type="SMART" id="SM00504">
    <property type="entry name" value="Ubox"/>
    <property type="match status" value="1"/>
</dbReference>
<dbReference type="InterPro" id="IPR003613">
    <property type="entry name" value="Ubox_domain"/>
</dbReference>
<dbReference type="PANTHER" id="PTHR46803:SF2">
    <property type="entry name" value="E3 UBIQUITIN-PROTEIN LIGASE CHIP"/>
    <property type="match status" value="1"/>
</dbReference>
<dbReference type="InterPro" id="IPR013083">
    <property type="entry name" value="Znf_RING/FYVE/PHD"/>
</dbReference>
<keyword evidence="12" id="KW-1185">Reference proteome</keyword>
<gene>
    <name evidence="13" type="primary">LOC108678821</name>
</gene>
<dbReference type="OMA" id="PSIPAYY"/>
<dbReference type="Pfam" id="PF04564">
    <property type="entry name" value="U-box"/>
    <property type="match status" value="1"/>
</dbReference>
<dbReference type="FunFam" id="3.30.40.10:FF:000124">
    <property type="entry name" value="STIP1 homology and U box-containing protein 1"/>
    <property type="match status" value="1"/>
</dbReference>
<dbReference type="GO" id="GO:0000209">
    <property type="term" value="P:protein polyubiquitination"/>
    <property type="evidence" value="ECO:0007669"/>
    <property type="project" value="TreeGrafter"/>
</dbReference>
<dbReference type="OrthoDB" id="629492at2759"/>
<evidence type="ECO:0000259" key="11">
    <source>
        <dbReference type="PROSITE" id="PS51698"/>
    </source>
</evidence>
<dbReference type="GO" id="GO:0030018">
    <property type="term" value="C:Z disc"/>
    <property type="evidence" value="ECO:0007669"/>
    <property type="project" value="TreeGrafter"/>
</dbReference>
<dbReference type="RefSeq" id="XP_018022799.1">
    <property type="nucleotide sequence ID" value="XM_018167310.2"/>
</dbReference>
<reference evidence="13" key="1">
    <citation type="submission" date="2025-08" db="UniProtKB">
        <authorList>
            <consortium name="RefSeq"/>
        </authorList>
    </citation>
    <scope>IDENTIFICATION</scope>
    <source>
        <tissue evidence="13">Whole organism</tissue>
    </source>
</reference>
<evidence type="ECO:0000256" key="9">
    <source>
        <dbReference type="PROSITE-ProRule" id="PRU00339"/>
    </source>
</evidence>
<dbReference type="Gene3D" id="6.10.140.2020">
    <property type="match status" value="1"/>
</dbReference>
<dbReference type="InterPro" id="IPR011990">
    <property type="entry name" value="TPR-like_helical_dom_sf"/>
</dbReference>
<feature type="compositionally biased region" description="Basic and acidic residues" evidence="10">
    <location>
        <begin position="246"/>
        <end position="258"/>
    </location>
</feature>
<evidence type="ECO:0000256" key="10">
    <source>
        <dbReference type="SAM" id="MobiDB-lite"/>
    </source>
</evidence>
<dbReference type="GO" id="GO:0061630">
    <property type="term" value="F:ubiquitin protein ligase activity"/>
    <property type="evidence" value="ECO:0007669"/>
    <property type="project" value="UniProtKB-EC"/>
</dbReference>
<proteinExistence type="predicted"/>
<accession>A0A8B7P9G5</accession>
<dbReference type="GO" id="GO:0043161">
    <property type="term" value="P:proteasome-mediated ubiquitin-dependent protein catabolic process"/>
    <property type="evidence" value="ECO:0007669"/>
    <property type="project" value="TreeGrafter"/>
</dbReference>
<feature type="compositionally biased region" description="Polar residues" evidence="10">
    <location>
        <begin position="188"/>
        <end position="200"/>
    </location>
</feature>
<evidence type="ECO:0000256" key="5">
    <source>
        <dbReference type="ARBA" id="ARBA00022786"/>
    </source>
</evidence>
<dbReference type="Pfam" id="PF18391">
    <property type="entry name" value="CHIP_TPR_N"/>
    <property type="match status" value="1"/>
</dbReference>
<feature type="domain" description="U-box" evidence="11">
    <location>
        <begin position="331"/>
        <end position="405"/>
    </location>
</feature>
<keyword evidence="6 9" id="KW-0802">TPR repeat</keyword>
<dbReference type="GO" id="GO:0045862">
    <property type="term" value="P:positive regulation of proteolysis"/>
    <property type="evidence" value="ECO:0007669"/>
    <property type="project" value="TreeGrafter"/>
</dbReference>
<dbReference type="SUPFAM" id="SSF57850">
    <property type="entry name" value="RING/U-box"/>
    <property type="match status" value="1"/>
</dbReference>
<sequence>MGFKPKASPTIFKIVTRTLRFQLDLIMNDIELKNKGNKFFAARKYDDAAKCYSEAIAKKPGVSIYYTNRALCHLKSRRYDRVVQDCRAALEIDPMQVKAHFFLGQALLESQCYDESIRHFQRAQDLAKEQKVNYGDDIASLIRVARKRRFAIAEEARVAQEIELQTYLNRLIIEDRDRQIEAAKNHTSKNLMSPSSSKVATSHKPLSHNKPLVPPPHPLYTPPDCDKENHQPGKPGSNPVTPDEISSGHEEVDHKKSSESLVNGTSDSHNEDVHKMSSSGEGHPFNAGEKSQDFEGQQYRSPEEISKKAEDYLMELNHMFAKLDERRRKREVPDYLCGKISFDILREPVVTPSGITYDRKDIEEHLQRVGHFDPITRTALTVDMLVPNLAIKEVVDVFLEENEWAHDY</sequence>
<evidence type="ECO:0000313" key="13">
    <source>
        <dbReference type="RefSeq" id="XP_018022799.1"/>
    </source>
</evidence>
<dbReference type="Pfam" id="PF13432">
    <property type="entry name" value="TPR_16"/>
    <property type="match status" value="1"/>
</dbReference>
<dbReference type="InterPro" id="IPR041312">
    <property type="entry name" value="CHIP_TPR_N"/>
</dbReference>
<dbReference type="InterPro" id="IPR045202">
    <property type="entry name" value="CHIP_RING-Ubox"/>
</dbReference>
<dbReference type="Gene3D" id="3.30.40.10">
    <property type="entry name" value="Zinc/RING finger domain, C3HC4 (zinc finger)"/>
    <property type="match status" value="1"/>
</dbReference>
<keyword evidence="5" id="KW-0833">Ubl conjugation pathway</keyword>
<dbReference type="EC" id="2.3.2.27" evidence="2"/>
<dbReference type="SMART" id="SM00028">
    <property type="entry name" value="TPR"/>
    <property type="match status" value="3"/>
</dbReference>
<evidence type="ECO:0000256" key="4">
    <source>
        <dbReference type="ARBA" id="ARBA00022737"/>
    </source>
</evidence>
<evidence type="ECO:0000256" key="6">
    <source>
        <dbReference type="ARBA" id="ARBA00022803"/>
    </source>
</evidence>
<dbReference type="AlphaFoldDB" id="A0A8B7P9G5"/>
<dbReference type="CDD" id="cd16654">
    <property type="entry name" value="RING-Ubox_CHIP"/>
    <property type="match status" value="1"/>
</dbReference>
<feature type="repeat" description="TPR" evidence="9">
    <location>
        <begin position="97"/>
        <end position="130"/>
    </location>
</feature>
<evidence type="ECO:0000256" key="1">
    <source>
        <dbReference type="ARBA" id="ARBA00000900"/>
    </source>
</evidence>
<dbReference type="GO" id="GO:0071218">
    <property type="term" value="P:cellular response to misfolded protein"/>
    <property type="evidence" value="ECO:0007669"/>
    <property type="project" value="TreeGrafter"/>
</dbReference>
<dbReference type="Gene3D" id="1.25.40.10">
    <property type="entry name" value="Tetratricopeptide repeat domain"/>
    <property type="match status" value="1"/>
</dbReference>